<accession>A0A0P4VZP3</accession>
<sequence>MYHCEEEARQEGIRLLETHVKLLREARAALSARRLDKTAITDRRGGERLLQEIEKVEERLEAWQKAYECQYLQGSNIWDVLRDEEIERNGETSQERDEEESGKMFDNSPKAIENEKYKTENAILWKEGEEDDEGKNKQMTKERDDKTFLSYNDQIYRSNGGNETKFGSETASQESDVKFGAENEKAQEELRPVGVDRRSQKRQLEETDEEEEESVKRRKVVSPEGSTPKPMESYRVLVQNLPLTTPYNEFRTYFMKFGTVYKVFLKPGHGCGFVIYENESIADLVCSLQHKLGGNELKVMRDTPRPPTYVPPPCPEPTGSQDSEVFVFGVPRETDPQALSSVLSVFGPVVSVKQPCRKTYAFVRFENETSKEAALQARTATLNNRTVVIRRTRTSTEEEKIIGKGEAVQAAAITEPDRVRKGYQVFVFGVTIPMDLHGFKQSLARFGTVVSAYMPEDRNYAFVGFETEESQQAAIEAGSVSLPCGRVVIKPVSRR</sequence>
<dbReference type="SUPFAM" id="SSF54928">
    <property type="entry name" value="RNA-binding domain, RBD"/>
    <property type="match status" value="2"/>
</dbReference>
<dbReference type="EMBL" id="GDRN01095461">
    <property type="protein sequence ID" value="JAI59512.1"/>
    <property type="molecule type" value="Transcribed_RNA"/>
</dbReference>
<dbReference type="InterPro" id="IPR012677">
    <property type="entry name" value="Nucleotide-bd_a/b_plait_sf"/>
</dbReference>
<feature type="coiled-coil region" evidence="3">
    <location>
        <begin position="46"/>
        <end position="73"/>
    </location>
</feature>
<feature type="region of interest" description="Disordered" evidence="4">
    <location>
        <begin position="126"/>
        <end position="229"/>
    </location>
</feature>
<reference evidence="6" key="1">
    <citation type="submission" date="2015-09" db="EMBL/GenBank/DDBJ databases">
        <title>Scylla olivacea transcriptome.</title>
        <authorList>
            <person name="Ikhwanuddin M."/>
        </authorList>
    </citation>
    <scope>NUCLEOTIDE SEQUENCE</scope>
</reference>
<dbReference type="PANTHER" id="PTHR10693:SF20">
    <property type="entry name" value="AT27578P"/>
    <property type="match status" value="1"/>
</dbReference>
<keyword evidence="1 2" id="KW-0694">RNA-binding</keyword>
<dbReference type="InterPro" id="IPR039539">
    <property type="entry name" value="Ras_GTPase_bind_prot"/>
</dbReference>
<evidence type="ECO:0000256" key="2">
    <source>
        <dbReference type="PROSITE-ProRule" id="PRU00176"/>
    </source>
</evidence>
<dbReference type="InterPro" id="IPR000504">
    <property type="entry name" value="RRM_dom"/>
</dbReference>
<name>A0A0P4VZP3_SCYOL</name>
<feature type="compositionally biased region" description="Basic and acidic residues" evidence="4">
    <location>
        <begin position="134"/>
        <end position="147"/>
    </location>
</feature>
<dbReference type="GO" id="GO:0003729">
    <property type="term" value="F:mRNA binding"/>
    <property type="evidence" value="ECO:0007669"/>
    <property type="project" value="TreeGrafter"/>
</dbReference>
<dbReference type="GO" id="GO:1990904">
    <property type="term" value="C:ribonucleoprotein complex"/>
    <property type="evidence" value="ECO:0007669"/>
    <property type="project" value="TreeGrafter"/>
</dbReference>
<proteinExistence type="predicted"/>
<feature type="domain" description="RRM" evidence="5">
    <location>
        <begin position="323"/>
        <end position="394"/>
    </location>
</feature>
<evidence type="ECO:0000259" key="5">
    <source>
        <dbReference type="PROSITE" id="PS50102"/>
    </source>
</evidence>
<evidence type="ECO:0000256" key="1">
    <source>
        <dbReference type="ARBA" id="ARBA00022884"/>
    </source>
</evidence>
<feature type="compositionally biased region" description="Basic and acidic residues" evidence="4">
    <location>
        <begin position="175"/>
        <end position="205"/>
    </location>
</feature>
<evidence type="ECO:0000256" key="3">
    <source>
        <dbReference type="SAM" id="Coils"/>
    </source>
</evidence>
<dbReference type="PROSITE" id="PS50102">
    <property type="entry name" value="RRM"/>
    <property type="match status" value="3"/>
</dbReference>
<dbReference type="Pfam" id="PF00076">
    <property type="entry name" value="RRM_1"/>
    <property type="match status" value="3"/>
</dbReference>
<dbReference type="PANTHER" id="PTHR10693">
    <property type="entry name" value="RAS GTPASE-ACTIVATING PROTEIN-BINDING PROTEIN"/>
    <property type="match status" value="1"/>
</dbReference>
<feature type="region of interest" description="Disordered" evidence="4">
    <location>
        <begin position="88"/>
        <end position="113"/>
    </location>
</feature>
<dbReference type="InterPro" id="IPR035979">
    <property type="entry name" value="RBD_domain_sf"/>
</dbReference>
<organism evidence="6">
    <name type="scientific">Scylla olivacea</name>
    <name type="common">Orange mud crab</name>
    <name type="synonym">Cancer olivacea</name>
    <dbReference type="NCBI Taxonomy" id="85551"/>
    <lineage>
        <taxon>Eukaryota</taxon>
        <taxon>Metazoa</taxon>
        <taxon>Ecdysozoa</taxon>
        <taxon>Arthropoda</taxon>
        <taxon>Crustacea</taxon>
        <taxon>Multicrustacea</taxon>
        <taxon>Malacostraca</taxon>
        <taxon>Eumalacostraca</taxon>
        <taxon>Eucarida</taxon>
        <taxon>Decapoda</taxon>
        <taxon>Pleocyemata</taxon>
        <taxon>Brachyura</taxon>
        <taxon>Eubrachyura</taxon>
        <taxon>Portunoidea</taxon>
        <taxon>Portunidae</taxon>
        <taxon>Portuninae</taxon>
        <taxon>Scylla</taxon>
    </lineage>
</organism>
<dbReference type="SMART" id="SM00360">
    <property type="entry name" value="RRM"/>
    <property type="match status" value="3"/>
</dbReference>
<dbReference type="Gene3D" id="3.30.70.330">
    <property type="match status" value="3"/>
</dbReference>
<protein>
    <recommendedName>
        <fullName evidence="5">RRM domain-containing protein</fullName>
    </recommendedName>
</protein>
<evidence type="ECO:0000256" key="4">
    <source>
        <dbReference type="SAM" id="MobiDB-lite"/>
    </source>
</evidence>
<keyword evidence="3" id="KW-0175">Coiled coil</keyword>
<dbReference type="GO" id="GO:0005829">
    <property type="term" value="C:cytosol"/>
    <property type="evidence" value="ECO:0007669"/>
    <property type="project" value="TreeGrafter"/>
</dbReference>
<dbReference type="AlphaFoldDB" id="A0A0P4VZP3"/>
<feature type="domain" description="RRM" evidence="5">
    <location>
        <begin position="234"/>
        <end position="304"/>
    </location>
</feature>
<feature type="compositionally biased region" description="Polar residues" evidence="4">
    <location>
        <begin position="149"/>
        <end position="174"/>
    </location>
</feature>
<feature type="domain" description="RRM" evidence="5">
    <location>
        <begin position="423"/>
        <end position="495"/>
    </location>
</feature>
<dbReference type="CDD" id="cd00590">
    <property type="entry name" value="RRM_SF"/>
    <property type="match status" value="2"/>
</dbReference>
<evidence type="ECO:0000313" key="6">
    <source>
        <dbReference type="EMBL" id="JAI59511.1"/>
    </source>
</evidence>
<dbReference type="EMBL" id="GDRN01095462">
    <property type="protein sequence ID" value="JAI59511.1"/>
    <property type="molecule type" value="Transcribed_RNA"/>
</dbReference>